<comment type="caution">
    <text evidence="17">The sequence shown here is derived from an EMBL/GenBank/DDBJ whole genome shotgun (WGS) entry which is preliminary data.</text>
</comment>
<dbReference type="InterPro" id="IPR037235">
    <property type="entry name" value="TRCF-like_C_D7"/>
</dbReference>
<dbReference type="Gene3D" id="3.90.1150.50">
    <property type="entry name" value="Transcription-repair-coupling factor, D7 domain"/>
    <property type="match status" value="1"/>
</dbReference>
<dbReference type="Pfam" id="PF17757">
    <property type="entry name" value="UvrB_inter"/>
    <property type="match status" value="1"/>
</dbReference>
<dbReference type="Pfam" id="PF02559">
    <property type="entry name" value="CarD_TRCF_RID"/>
    <property type="match status" value="1"/>
</dbReference>
<evidence type="ECO:0000256" key="5">
    <source>
        <dbReference type="ARBA" id="ARBA00022801"/>
    </source>
</evidence>
<dbReference type="NCBIfam" id="TIGR00580">
    <property type="entry name" value="mfd"/>
    <property type="match status" value="1"/>
</dbReference>
<dbReference type="Gene3D" id="2.40.10.170">
    <property type="match status" value="1"/>
</dbReference>
<dbReference type="Pfam" id="PF03461">
    <property type="entry name" value="TRCF"/>
    <property type="match status" value="1"/>
</dbReference>
<dbReference type="SMART" id="SM00490">
    <property type="entry name" value="HELICc"/>
    <property type="match status" value="1"/>
</dbReference>
<dbReference type="Pfam" id="PF00271">
    <property type="entry name" value="Helicase_C"/>
    <property type="match status" value="1"/>
</dbReference>
<evidence type="ECO:0000259" key="16">
    <source>
        <dbReference type="PROSITE" id="PS51194"/>
    </source>
</evidence>
<feature type="domain" description="Helicase C-terminal" evidence="16">
    <location>
        <begin position="828"/>
        <end position="981"/>
    </location>
</feature>
<evidence type="ECO:0000256" key="1">
    <source>
        <dbReference type="ARBA" id="ARBA00004496"/>
    </source>
</evidence>
<dbReference type="CDD" id="cd17991">
    <property type="entry name" value="DEXHc_TRCF"/>
    <property type="match status" value="1"/>
</dbReference>
<keyword evidence="2 13" id="KW-0963">Cytoplasm</keyword>
<evidence type="ECO:0000256" key="9">
    <source>
        <dbReference type="ARBA" id="ARBA00023204"/>
    </source>
</evidence>
<evidence type="ECO:0000256" key="3">
    <source>
        <dbReference type="ARBA" id="ARBA00022741"/>
    </source>
</evidence>
<proteinExistence type="inferred from homology"/>
<dbReference type="AlphaFoldDB" id="A0A367ZS85"/>
<dbReference type="PROSITE" id="PS51194">
    <property type="entry name" value="HELICASE_CTER"/>
    <property type="match status" value="1"/>
</dbReference>
<name>A0A367ZS85_9BACT</name>
<protein>
    <recommendedName>
        <fullName evidence="12 13">Transcription-repair-coupling factor</fullName>
        <shortName evidence="13">TRCF</shortName>
        <ecNumber evidence="13">3.6.4.-</ecNumber>
    </recommendedName>
</protein>
<dbReference type="InterPro" id="IPR014001">
    <property type="entry name" value="Helicase_ATP-bd"/>
</dbReference>
<keyword evidence="5 13" id="KW-0378">Hydrolase</keyword>
<keyword evidence="9 13" id="KW-0234">DNA repair</keyword>
<keyword evidence="7 13" id="KW-0067">ATP-binding</keyword>
<accession>A0A367ZS85</accession>
<dbReference type="InterPro" id="IPR004576">
    <property type="entry name" value="Mfd"/>
</dbReference>
<dbReference type="Gene3D" id="3.40.50.11180">
    <property type="match status" value="1"/>
</dbReference>
<dbReference type="EMBL" id="QOQW01000003">
    <property type="protein sequence ID" value="RCK81003.1"/>
    <property type="molecule type" value="Genomic_DNA"/>
</dbReference>
<dbReference type="GO" id="GO:0003678">
    <property type="term" value="F:DNA helicase activity"/>
    <property type="evidence" value="ECO:0007669"/>
    <property type="project" value="TreeGrafter"/>
</dbReference>
<feature type="region of interest" description="Disordered" evidence="14">
    <location>
        <begin position="378"/>
        <end position="401"/>
    </location>
</feature>
<dbReference type="HAMAP" id="MF_00969">
    <property type="entry name" value="TRCF"/>
    <property type="match status" value="1"/>
</dbReference>
<evidence type="ECO:0000256" key="2">
    <source>
        <dbReference type="ARBA" id="ARBA00022490"/>
    </source>
</evidence>
<organism evidence="17 18">
    <name type="scientific">Candidatus Ozemobacter sibiricus</name>
    <dbReference type="NCBI Taxonomy" id="2268124"/>
    <lineage>
        <taxon>Bacteria</taxon>
        <taxon>Candidatus Ozemobacteria</taxon>
        <taxon>Candidatus Ozemobacterales</taxon>
        <taxon>Candidatus Ozemobacteraceae</taxon>
        <taxon>Candidatus Ozemobacter</taxon>
    </lineage>
</organism>
<feature type="domain" description="Helicase ATP-binding" evidence="15">
    <location>
        <begin position="645"/>
        <end position="806"/>
    </location>
</feature>
<dbReference type="Proteomes" id="UP000252355">
    <property type="component" value="Unassembled WGS sequence"/>
</dbReference>
<dbReference type="SUPFAM" id="SSF141259">
    <property type="entry name" value="CarD-like"/>
    <property type="match status" value="1"/>
</dbReference>
<dbReference type="Gene3D" id="3.30.2060.10">
    <property type="entry name" value="Penicillin-binding protein 1b domain"/>
    <property type="match status" value="1"/>
</dbReference>
<keyword evidence="4 13" id="KW-0227">DNA damage</keyword>
<evidence type="ECO:0000256" key="12">
    <source>
        <dbReference type="ARBA" id="ARBA00070128"/>
    </source>
</evidence>
<comment type="similarity">
    <text evidence="11 13">In the C-terminal section; belongs to the helicase family. RecG subfamily.</text>
</comment>
<evidence type="ECO:0000313" key="17">
    <source>
        <dbReference type="EMBL" id="RCK81003.1"/>
    </source>
</evidence>
<feature type="region of interest" description="Disordered" evidence="14">
    <location>
        <begin position="1169"/>
        <end position="1192"/>
    </location>
</feature>
<dbReference type="GO" id="GO:0000716">
    <property type="term" value="P:transcription-coupled nucleotide-excision repair, DNA damage recognition"/>
    <property type="evidence" value="ECO:0007669"/>
    <property type="project" value="UniProtKB-UniRule"/>
</dbReference>
<dbReference type="FunFam" id="3.40.50.300:FF:000546">
    <property type="entry name" value="Transcription-repair-coupling factor"/>
    <property type="match status" value="1"/>
</dbReference>
<sequence length="1192" mass="132575">MTASSPPCPATRPSAGQPASASPVSAASGLAVFGNLFAGLPQGDGEGGAASGLAGALLPMFLAYLARLEGVSLVVVPSVERATRLAEEARAWLGPAADRLHTFLPDRPSVYDPAPADPEVLTHRLAAMGIEAAGGGVVIAAAAALCERMHPPGPWRDQRLTVRPGLAIRPQELATTLAQLGFRRVNLVEEPGQFAVRGGLVDIFPVTGELPIRCDLFGDEIDSLKTFSPQTQRTLERIDACTIVPALEILPSPADLAAIITAVEQAIAQVEEPTAREVLQRRLERLRAHPDSRDLRELAPFHAPGRFSLWDYWSGCRLFIEDPDQLGEALDHFHREVQQSWRKAAELTPLPPPEAYYHSTEAVRQALAARRPTALSRFRQPDDPHAISGLEPVPPATDPSRESLLNDLRRWVREHYAVALVIEDETRLANLRALLIERKLPTHTARSPMHLKPGAIMLVPGPSQRGFIHPAARVAVLGEEDIFPHQVRPTGKARRVAEASLTSIDQLTVGDLVVHVDHGVAEYRGIHEMTAGGITREYLLLQYAGSDRLYVPTDQVHKVQKYLGFEGYRPTIHSLDSKVWESQKRRAQKNVEAIARELLELYAKRHAQPGFAFHPDNDLQIEMERAFPYVETPDQRKAIEATKQDMEKPTPMDRLICGDVGYGKTEVAIRAAFKAVNSGKQVAVLSPTTLLAFQHFQTFRSRLERFPVKVEMISRLRRPAEQRRILAQVEAGAIDILIGTHRLLSSDVRFKDLGLLIVDEEQRFGVKHKERLKSLKSQIDVLTLTATPIPRTLQMALSGIRQISIINTPPEDRRPVNTYVAPFDPVWAKRAIIEELKRGGQVYYVYNRVERIEQKAAFLRELVPEARLVVAHGQMDEQQVEQTMLEFIRQEHDVLLATTIIESGLDIPNVNTLIVDEAERLGLSQMYQLRGRVGRSPRQAWAYFFYSKGKPLTQEAQDRLATIEEHTALGSGFRIALRDLQIRGAGNLLGEEQSGHIASIGFTLYVELLEEAVARLKGAVAPKPVEASIEIPITALLPRLYIPEEEPRIDLYARLARCQDLDRLALLQAECEDRFGPLPPEGRALFQVARTRILASRAGVRKVTRILHHLRFEFTADRRPDPALLLNPRSAFRQRVFFSPQDPDAVNLHLRPEDLPRLLDLTGEFLQAVTPDDAAQSGPHPAPTPHLDQEAS</sequence>
<evidence type="ECO:0000256" key="6">
    <source>
        <dbReference type="ARBA" id="ARBA00022806"/>
    </source>
</evidence>
<evidence type="ECO:0000256" key="8">
    <source>
        <dbReference type="ARBA" id="ARBA00023125"/>
    </source>
</evidence>
<keyword evidence="8 13" id="KW-0238">DNA-binding</keyword>
<dbReference type="EC" id="3.6.4.-" evidence="13"/>
<feature type="region of interest" description="Disordered" evidence="14">
    <location>
        <begin position="1"/>
        <end position="21"/>
    </location>
</feature>
<keyword evidence="6" id="KW-0347">Helicase</keyword>
<dbReference type="GO" id="GO:0006355">
    <property type="term" value="P:regulation of DNA-templated transcription"/>
    <property type="evidence" value="ECO:0007669"/>
    <property type="project" value="UniProtKB-UniRule"/>
</dbReference>
<dbReference type="InterPro" id="IPR005118">
    <property type="entry name" value="TRCF_C"/>
</dbReference>
<evidence type="ECO:0000259" key="15">
    <source>
        <dbReference type="PROSITE" id="PS51192"/>
    </source>
</evidence>
<dbReference type="SMART" id="SM00487">
    <property type="entry name" value="DEXDc"/>
    <property type="match status" value="1"/>
</dbReference>
<evidence type="ECO:0000256" key="7">
    <source>
        <dbReference type="ARBA" id="ARBA00022840"/>
    </source>
</evidence>
<evidence type="ECO:0000256" key="11">
    <source>
        <dbReference type="ARBA" id="ARBA00061399"/>
    </source>
</evidence>
<dbReference type="GO" id="GO:0005737">
    <property type="term" value="C:cytoplasm"/>
    <property type="evidence" value="ECO:0007669"/>
    <property type="project" value="UniProtKB-SubCell"/>
</dbReference>
<evidence type="ECO:0000256" key="14">
    <source>
        <dbReference type="SAM" id="MobiDB-lite"/>
    </source>
</evidence>
<evidence type="ECO:0000256" key="4">
    <source>
        <dbReference type="ARBA" id="ARBA00022763"/>
    </source>
</evidence>
<dbReference type="GO" id="GO:0005524">
    <property type="term" value="F:ATP binding"/>
    <property type="evidence" value="ECO:0007669"/>
    <property type="project" value="UniProtKB-UniRule"/>
</dbReference>
<comment type="function">
    <text evidence="13">Couples transcription and DNA repair by recognizing RNA polymerase (RNAP) stalled at DNA lesions. Mediates ATP-dependent release of RNAP and its truncated transcript from the DNA, and recruitment of nucleotide excision repair machinery to the damaged site.</text>
</comment>
<reference evidence="17 18" key="1">
    <citation type="submission" date="2018-05" db="EMBL/GenBank/DDBJ databases">
        <title>A metagenomic window into the 2 km-deep terrestrial subsurface aquifer revealed taxonomically and functionally diverse microbial community comprising novel uncultured bacterial lineages.</title>
        <authorList>
            <person name="Kadnikov V.V."/>
            <person name="Mardanov A.V."/>
            <person name="Beletsky A.V."/>
            <person name="Banks D."/>
            <person name="Pimenov N.V."/>
            <person name="Frank Y.A."/>
            <person name="Karnachuk O.V."/>
            <person name="Ravin N.V."/>
        </authorList>
    </citation>
    <scope>NUCLEOTIDE SEQUENCE [LARGE SCALE GENOMIC DNA]</scope>
    <source>
        <strain evidence="17">BY5</strain>
    </source>
</reference>
<dbReference type="PANTHER" id="PTHR47964:SF1">
    <property type="entry name" value="ATP-DEPENDENT DNA HELICASE HOMOLOG RECG, CHLOROPLASTIC"/>
    <property type="match status" value="1"/>
</dbReference>
<comment type="similarity">
    <text evidence="10 13">In the N-terminal section; belongs to the UvrB family.</text>
</comment>
<dbReference type="Gene3D" id="3.40.50.300">
    <property type="entry name" value="P-loop containing nucleotide triphosphate hydrolases"/>
    <property type="match status" value="2"/>
</dbReference>
<dbReference type="InterPro" id="IPR041471">
    <property type="entry name" value="UvrB_inter"/>
</dbReference>
<dbReference type="InterPro" id="IPR003711">
    <property type="entry name" value="CarD-like/TRCF_RID"/>
</dbReference>
<evidence type="ECO:0000256" key="13">
    <source>
        <dbReference type="HAMAP-Rule" id="MF_00969"/>
    </source>
</evidence>
<dbReference type="InterPro" id="IPR036101">
    <property type="entry name" value="CarD-like/TRCF_RID_sf"/>
</dbReference>
<dbReference type="SUPFAM" id="SSF52540">
    <property type="entry name" value="P-loop containing nucleoside triphosphate hydrolases"/>
    <property type="match status" value="4"/>
</dbReference>
<comment type="subcellular location">
    <subcellularLocation>
        <location evidence="1 13">Cytoplasm</location>
    </subcellularLocation>
</comment>
<dbReference type="GO" id="GO:0003684">
    <property type="term" value="F:damaged DNA binding"/>
    <property type="evidence" value="ECO:0007669"/>
    <property type="project" value="InterPro"/>
</dbReference>
<dbReference type="Pfam" id="PF00270">
    <property type="entry name" value="DEAD"/>
    <property type="match status" value="1"/>
</dbReference>
<dbReference type="SMART" id="SM01058">
    <property type="entry name" value="CarD_TRCF"/>
    <property type="match status" value="1"/>
</dbReference>
<dbReference type="SUPFAM" id="SSF143517">
    <property type="entry name" value="TRCF domain-like"/>
    <property type="match status" value="1"/>
</dbReference>
<gene>
    <name evidence="13" type="primary">mfd</name>
    <name evidence="17" type="ORF">OZSIB_2380</name>
</gene>
<dbReference type="SMART" id="SM00982">
    <property type="entry name" value="TRCF"/>
    <property type="match status" value="1"/>
</dbReference>
<dbReference type="InterPro" id="IPR047112">
    <property type="entry name" value="RecG/Mfd"/>
</dbReference>
<dbReference type="PROSITE" id="PS51192">
    <property type="entry name" value="HELICASE_ATP_BIND_1"/>
    <property type="match status" value="1"/>
</dbReference>
<dbReference type="InterPro" id="IPR011545">
    <property type="entry name" value="DEAD/DEAH_box_helicase_dom"/>
</dbReference>
<evidence type="ECO:0000256" key="10">
    <source>
        <dbReference type="ARBA" id="ARBA00061104"/>
    </source>
</evidence>
<dbReference type="PANTHER" id="PTHR47964">
    <property type="entry name" value="ATP-DEPENDENT DNA HELICASE HOMOLOG RECG, CHLOROPLASTIC"/>
    <property type="match status" value="1"/>
</dbReference>
<keyword evidence="3 13" id="KW-0547">Nucleotide-binding</keyword>
<feature type="compositionally biased region" description="Pro residues" evidence="14">
    <location>
        <begin position="1"/>
        <end position="10"/>
    </location>
</feature>
<dbReference type="GO" id="GO:0016787">
    <property type="term" value="F:hydrolase activity"/>
    <property type="evidence" value="ECO:0007669"/>
    <property type="project" value="UniProtKB-KW"/>
</dbReference>
<dbReference type="InterPro" id="IPR001650">
    <property type="entry name" value="Helicase_C-like"/>
</dbReference>
<dbReference type="InterPro" id="IPR027417">
    <property type="entry name" value="P-loop_NTPase"/>
</dbReference>
<evidence type="ECO:0000313" key="18">
    <source>
        <dbReference type="Proteomes" id="UP000252355"/>
    </source>
</evidence>